<feature type="compositionally biased region" description="Basic residues" evidence="1">
    <location>
        <begin position="57"/>
        <end position="66"/>
    </location>
</feature>
<evidence type="ECO:0000313" key="3">
    <source>
        <dbReference type="EMBL" id="WXC76511.1"/>
    </source>
</evidence>
<evidence type="ECO:0000313" key="4">
    <source>
        <dbReference type="Proteomes" id="UP001432046"/>
    </source>
</evidence>
<dbReference type="RefSeq" id="WP_338824811.1">
    <property type="nucleotide sequence ID" value="NZ_CP147708.1"/>
</dbReference>
<dbReference type="PROSITE" id="PS50943">
    <property type="entry name" value="HTH_CROC1"/>
    <property type="match status" value="1"/>
</dbReference>
<dbReference type="Pfam" id="PF01381">
    <property type="entry name" value="HTH_3"/>
    <property type="match status" value="1"/>
</dbReference>
<protein>
    <submittedName>
        <fullName evidence="3">Helix-turn-helix transcriptional regulator</fullName>
    </submittedName>
</protein>
<evidence type="ECO:0000259" key="2">
    <source>
        <dbReference type="PROSITE" id="PS50943"/>
    </source>
</evidence>
<feature type="region of interest" description="Disordered" evidence="1">
    <location>
        <begin position="45"/>
        <end position="66"/>
    </location>
</feature>
<dbReference type="Proteomes" id="UP001432046">
    <property type="component" value="Chromosome"/>
</dbReference>
<sequence>MAVDAEIDRTYVSRLERGLENPTVAVLERLAKALGSNIEELFKVPRAGEAAPEPLRGGRHPKKYRK</sequence>
<reference evidence="3" key="1">
    <citation type="journal article" date="2021" name="Int. J. Syst. Evol. Microbiol.">
        <title>Bradyrhizobium septentrionale sp. nov. (sv. septentrionale) and Bradyrhizobium quebecense sp. nov. (sv. septentrionale) associated with legumes native to Canada possess rearranged symbiosis genes and numerous insertion sequences.</title>
        <authorList>
            <person name="Bromfield E.S.P."/>
            <person name="Cloutier S."/>
        </authorList>
    </citation>
    <scope>NUCLEOTIDE SEQUENCE</scope>
    <source>
        <strain evidence="3">5S5</strain>
    </source>
</reference>
<dbReference type="SUPFAM" id="SSF47413">
    <property type="entry name" value="lambda repressor-like DNA-binding domains"/>
    <property type="match status" value="1"/>
</dbReference>
<name>A0ABZ2NPY6_9BRAD</name>
<accession>A0ABZ2NPY6</accession>
<reference evidence="3" key="2">
    <citation type="submission" date="2024-03" db="EMBL/GenBank/DDBJ databases">
        <authorList>
            <person name="Bromfield E.S.P."/>
            <person name="Cloutier S."/>
        </authorList>
    </citation>
    <scope>NUCLEOTIDE SEQUENCE</scope>
    <source>
        <strain evidence="3">5S5</strain>
    </source>
</reference>
<evidence type="ECO:0000256" key="1">
    <source>
        <dbReference type="SAM" id="MobiDB-lite"/>
    </source>
</evidence>
<keyword evidence="4" id="KW-1185">Reference proteome</keyword>
<dbReference type="InterPro" id="IPR001387">
    <property type="entry name" value="Cro/C1-type_HTH"/>
</dbReference>
<dbReference type="EMBL" id="CP147711">
    <property type="protein sequence ID" value="WXC76511.1"/>
    <property type="molecule type" value="Genomic_DNA"/>
</dbReference>
<gene>
    <name evidence="3" type="ORF">WDK88_23745</name>
</gene>
<proteinExistence type="predicted"/>
<dbReference type="CDD" id="cd00093">
    <property type="entry name" value="HTH_XRE"/>
    <property type="match status" value="1"/>
</dbReference>
<dbReference type="Gene3D" id="1.10.260.40">
    <property type="entry name" value="lambda repressor-like DNA-binding domains"/>
    <property type="match status" value="1"/>
</dbReference>
<dbReference type="InterPro" id="IPR010982">
    <property type="entry name" value="Lambda_DNA-bd_dom_sf"/>
</dbReference>
<feature type="domain" description="HTH cro/C1-type" evidence="2">
    <location>
        <begin position="7"/>
        <end position="41"/>
    </location>
</feature>
<organism evidence="3 4">
    <name type="scientific">Bradyrhizobium septentrionale</name>
    <dbReference type="NCBI Taxonomy" id="1404411"/>
    <lineage>
        <taxon>Bacteria</taxon>
        <taxon>Pseudomonadati</taxon>
        <taxon>Pseudomonadota</taxon>
        <taxon>Alphaproteobacteria</taxon>
        <taxon>Hyphomicrobiales</taxon>
        <taxon>Nitrobacteraceae</taxon>
        <taxon>Bradyrhizobium</taxon>
    </lineage>
</organism>